<protein>
    <submittedName>
        <fullName evidence="1">Uncharacterized protein</fullName>
    </submittedName>
</protein>
<sequence>MLFRFYLCHELVDGHVAITLWVEIQQILLRSPVFRLRLRLRCFTRPNRLLILRYIIRQLRLLIWG</sequence>
<dbReference type="AlphaFoldDB" id="A0A655QNC1"/>
<proteinExistence type="predicted"/>
<reference evidence="1 2" key="1">
    <citation type="submission" date="2015-07" db="EMBL/GenBank/DDBJ databases">
        <authorList>
            <consortium name="Pathogen Informatics"/>
        </authorList>
    </citation>
    <scope>NUCLEOTIDE SEQUENCE [LARGE SCALE GENOMIC DNA]</scope>
    <source>
        <strain evidence="1 2">A316</strain>
    </source>
</reference>
<dbReference type="Proteomes" id="UP000041770">
    <property type="component" value="Unassembled WGS sequence"/>
</dbReference>
<evidence type="ECO:0000313" key="1">
    <source>
        <dbReference type="EMBL" id="CSD03231.1"/>
    </source>
</evidence>
<name>A0A655QNC1_VIBCL</name>
<gene>
    <name evidence="1" type="ORF">ERS013200_02954</name>
</gene>
<organism evidence="1 2">
    <name type="scientific">Vibrio cholerae</name>
    <dbReference type="NCBI Taxonomy" id="666"/>
    <lineage>
        <taxon>Bacteria</taxon>
        <taxon>Pseudomonadati</taxon>
        <taxon>Pseudomonadota</taxon>
        <taxon>Gammaproteobacteria</taxon>
        <taxon>Vibrionales</taxon>
        <taxon>Vibrionaceae</taxon>
        <taxon>Vibrio</taxon>
    </lineage>
</organism>
<accession>A0A655QNC1</accession>
<evidence type="ECO:0000313" key="2">
    <source>
        <dbReference type="Proteomes" id="UP000041770"/>
    </source>
</evidence>
<dbReference type="EMBL" id="CWQY01000023">
    <property type="protein sequence ID" value="CSD03231.1"/>
    <property type="molecule type" value="Genomic_DNA"/>
</dbReference>